<keyword evidence="2" id="KW-1185">Reference proteome</keyword>
<gene>
    <name evidence="1" type="ORF">Glove_225g74</name>
</gene>
<dbReference type="Proteomes" id="UP000266861">
    <property type="component" value="Unassembled WGS sequence"/>
</dbReference>
<reference evidence="1 2" key="1">
    <citation type="submission" date="2018-08" db="EMBL/GenBank/DDBJ databases">
        <title>Genome and evolution of the arbuscular mycorrhizal fungus Diversispora epigaea (formerly Glomus versiforme) and its bacterial endosymbionts.</title>
        <authorList>
            <person name="Sun X."/>
            <person name="Fei Z."/>
            <person name="Harrison M."/>
        </authorList>
    </citation>
    <scope>NUCLEOTIDE SEQUENCE [LARGE SCALE GENOMIC DNA]</scope>
    <source>
        <strain evidence="1 2">IT104</strain>
    </source>
</reference>
<organism evidence="1 2">
    <name type="scientific">Diversispora epigaea</name>
    <dbReference type="NCBI Taxonomy" id="1348612"/>
    <lineage>
        <taxon>Eukaryota</taxon>
        <taxon>Fungi</taxon>
        <taxon>Fungi incertae sedis</taxon>
        <taxon>Mucoromycota</taxon>
        <taxon>Glomeromycotina</taxon>
        <taxon>Glomeromycetes</taxon>
        <taxon>Diversisporales</taxon>
        <taxon>Diversisporaceae</taxon>
        <taxon>Diversispora</taxon>
    </lineage>
</organism>
<evidence type="ECO:0000313" key="1">
    <source>
        <dbReference type="EMBL" id="RHZ74353.1"/>
    </source>
</evidence>
<evidence type="ECO:0000313" key="2">
    <source>
        <dbReference type="Proteomes" id="UP000266861"/>
    </source>
</evidence>
<dbReference type="AlphaFoldDB" id="A0A397IMY9"/>
<accession>A0A397IMY9</accession>
<sequence length="307" mass="35322">MKSRLFSIFKSPAIASYKTKPGLESRKGKLKDPQKLPNSAKLFLPIHREALNVNYKNVYLADEIFDPLPKNIKINNDLLVSNYTREDLLSAVPGSSTLEKLNNDTERTLAQYLNEVIINDSLTTGVRETFTDNFVCFLLTELKFNRYPLLLKLQPDYRFSVRDKEVTAKTEFSIEKNKGVLFMDEDKHLNSLKPYTEYGECQISAEILACALTNFNSVDSPTARESQTIYATRVIGTRFTFYKTFLSSEYCKSLSKGFPPDNLTVTISRFPSNDEKITHYGYDYANKDHRYLILDLLSRLKECMLKM</sequence>
<protein>
    <submittedName>
        <fullName evidence="1">Uncharacterized protein</fullName>
    </submittedName>
</protein>
<dbReference type="EMBL" id="PQFF01000208">
    <property type="protein sequence ID" value="RHZ74353.1"/>
    <property type="molecule type" value="Genomic_DNA"/>
</dbReference>
<dbReference type="OrthoDB" id="2447694at2759"/>
<comment type="caution">
    <text evidence="1">The sequence shown here is derived from an EMBL/GenBank/DDBJ whole genome shotgun (WGS) entry which is preliminary data.</text>
</comment>
<name>A0A397IMY9_9GLOM</name>
<proteinExistence type="predicted"/>